<feature type="domain" description="AMP-dependent ligase C-terminal" evidence="2">
    <location>
        <begin position="358"/>
        <end position="446"/>
    </location>
</feature>
<evidence type="ECO:0000313" key="4">
    <source>
        <dbReference type="Proteomes" id="UP000093757"/>
    </source>
</evidence>
<dbReference type="SUPFAM" id="SSF56801">
    <property type="entry name" value="Acetyl-CoA synthetase-like"/>
    <property type="match status" value="1"/>
</dbReference>
<dbReference type="InterPro" id="IPR045851">
    <property type="entry name" value="AMP-bd_C_sf"/>
</dbReference>
<sequence>MTTVTSEQPAATRGKLWDPDAETMPRSELVSMQNEKLQRQLRYIYRNSRFFQDLWDAAGVHPRRIESIDELHKLPTFNKDDLRTYREKSGDPFAGTCCVPADQLALVAHSTGTSGKPNLYGLTAEEYEEVGKIYARSSYTIGLRPGYHLIMIGGTRWHGAVLGWDKAFDQMGIVKYYFGNGTHDIVKELIDHGDDLRDLDAVMVYQPEAELQYLRSAGVDPKKIFPNLKMLWSAVDASPARRKILVDTWGVPFKNQYGSGDQFWMTGECPHDYRDHHAPEDYFLFEALDPTTNEPVPAGHTGVLHVTNLWATSFPYIRYNMEDMVTCSTAPCACGRTSMRLRVHGRLAWSVRIGDRYVFTQEVENVLWEQPGMAGANYQLVRQSPQPQHRLIVRVVPNAAATSPALLREQLEEALTREFGVPSDVVFVDPGDITTKGVKMQRIHDDS</sequence>
<organism evidence="3 4">
    <name type="scientific">Mycobacterium gordonae</name>
    <dbReference type="NCBI Taxonomy" id="1778"/>
    <lineage>
        <taxon>Bacteria</taxon>
        <taxon>Bacillati</taxon>
        <taxon>Actinomycetota</taxon>
        <taxon>Actinomycetes</taxon>
        <taxon>Mycobacteriales</taxon>
        <taxon>Mycobacteriaceae</taxon>
        <taxon>Mycobacterium</taxon>
    </lineage>
</organism>
<dbReference type="EMBL" id="MAEM01000227">
    <property type="protein sequence ID" value="OBS02060.1"/>
    <property type="molecule type" value="Genomic_DNA"/>
</dbReference>
<evidence type="ECO:0000256" key="1">
    <source>
        <dbReference type="SAM" id="MobiDB-lite"/>
    </source>
</evidence>
<dbReference type="OrthoDB" id="580775at2"/>
<dbReference type="Proteomes" id="UP000093757">
    <property type="component" value="Unassembled WGS sequence"/>
</dbReference>
<dbReference type="PANTHER" id="PTHR43845">
    <property type="entry name" value="BLR5969 PROTEIN"/>
    <property type="match status" value="1"/>
</dbReference>
<accession>A0A1A6BIB0</accession>
<name>A0A1A6BIB0_MYCGO</name>
<dbReference type="PANTHER" id="PTHR43845:SF1">
    <property type="entry name" value="BLR5969 PROTEIN"/>
    <property type="match status" value="1"/>
</dbReference>
<evidence type="ECO:0000313" key="3">
    <source>
        <dbReference type="EMBL" id="OBS02060.1"/>
    </source>
</evidence>
<comment type="caution">
    <text evidence="3">The sequence shown here is derived from an EMBL/GenBank/DDBJ whole genome shotgun (WGS) entry which is preliminary data.</text>
</comment>
<dbReference type="RefSeq" id="WP_065133706.1">
    <property type="nucleotide sequence ID" value="NZ_MAEM01000227.1"/>
</dbReference>
<evidence type="ECO:0000259" key="2">
    <source>
        <dbReference type="Pfam" id="PF14535"/>
    </source>
</evidence>
<reference evidence="3 4" key="1">
    <citation type="submission" date="2016-06" db="EMBL/GenBank/DDBJ databases">
        <authorList>
            <person name="Kjaerup R.B."/>
            <person name="Dalgaard T.S."/>
            <person name="Juul-Madsen H.R."/>
        </authorList>
    </citation>
    <scope>NUCLEOTIDE SEQUENCE [LARGE SCALE GENOMIC DNA]</scope>
    <source>
        <strain evidence="3 4">1245752.6</strain>
    </source>
</reference>
<gene>
    <name evidence="3" type="ORF">A9W98_16930</name>
</gene>
<dbReference type="AlphaFoldDB" id="A0A1A6BIB0"/>
<dbReference type="Gene3D" id="3.30.300.30">
    <property type="match status" value="1"/>
</dbReference>
<protein>
    <recommendedName>
        <fullName evidence="2">AMP-dependent ligase C-terminal domain-containing protein</fullName>
    </recommendedName>
</protein>
<feature type="region of interest" description="Disordered" evidence="1">
    <location>
        <begin position="1"/>
        <end position="21"/>
    </location>
</feature>
<dbReference type="Gene3D" id="3.40.50.12780">
    <property type="entry name" value="N-terminal domain of ligase-like"/>
    <property type="match status" value="1"/>
</dbReference>
<proteinExistence type="predicted"/>
<dbReference type="InterPro" id="IPR028154">
    <property type="entry name" value="AMP-dep_Lig_C"/>
</dbReference>
<dbReference type="InterPro" id="IPR042099">
    <property type="entry name" value="ANL_N_sf"/>
</dbReference>
<dbReference type="Pfam" id="PF14535">
    <property type="entry name" value="AMP-binding_C_2"/>
    <property type="match status" value="1"/>
</dbReference>